<gene>
    <name evidence="1" type="ORF">SAMN06297397_2476</name>
</gene>
<organism evidence="1 2">
    <name type="scientific">Aristaeella lactis</name>
    <dbReference type="NCBI Taxonomy" id="3046383"/>
    <lineage>
        <taxon>Bacteria</taxon>
        <taxon>Bacillati</taxon>
        <taxon>Bacillota</taxon>
        <taxon>Clostridia</taxon>
        <taxon>Eubacteriales</taxon>
        <taxon>Aristaeellaceae</taxon>
        <taxon>Aristaeella</taxon>
    </lineage>
</organism>
<dbReference type="EMBL" id="FWXZ01000005">
    <property type="protein sequence ID" value="SMC77693.1"/>
    <property type="molecule type" value="Genomic_DNA"/>
</dbReference>
<protein>
    <submittedName>
        <fullName evidence="1">CubicO group peptidase, beta-lactamase class C family</fullName>
    </submittedName>
</protein>
<name>A0AC61PNR3_9FIRM</name>
<accession>A0AC61PNR3</accession>
<reference evidence="1" key="1">
    <citation type="submission" date="2017-04" db="EMBL/GenBank/DDBJ databases">
        <authorList>
            <person name="Varghese N."/>
            <person name="Submissions S."/>
        </authorList>
    </citation>
    <scope>NUCLEOTIDE SEQUENCE</scope>
    <source>
        <strain evidence="1">WTE2008</strain>
    </source>
</reference>
<evidence type="ECO:0000313" key="1">
    <source>
        <dbReference type="EMBL" id="SMC77693.1"/>
    </source>
</evidence>
<dbReference type="Proteomes" id="UP000192328">
    <property type="component" value="Unassembled WGS sequence"/>
</dbReference>
<sequence length="415" mass="46492">MSGSSMDTILLEGLRFFTRDTAILEGVSAACGAGNRTALAMDGAVREDSVFDLASVTKLFTGLCTMKLNEEGLLDPGRPVFSYDPRFRFLKETTVWDLMTFAVTVRTPVRLDRCADRESAMEALFASTAAPHEDVRRIYSDIPAMILKYVLEAAAGMPFMDCVRKLVLEPAGMTETWALVPSERLKDCQCYDREHRIENGRWILREGWKAGVPHDPKAAVLQGDTGDLCGHAGLFSTRGDMVRFCRAVLDRKIVGEESLREMAVNRTGRRRANGAWTQFLGIQCYVRHPDQYYSEIPRYMGHRAFGIGGFTGNHVSVDPERNIFAVFLGNRVLNRLTVLVPEEGKGLTDYGLNPDGSGCFRWRDGEVIPSSVKYVHQKDGHFHKAIAETMNLEEIPFNSEFRIIKCLTGRETTID</sequence>
<proteinExistence type="predicted"/>
<keyword evidence="2" id="KW-1185">Reference proteome</keyword>
<evidence type="ECO:0000313" key="2">
    <source>
        <dbReference type="Proteomes" id="UP000192328"/>
    </source>
</evidence>
<comment type="caution">
    <text evidence="1">The sequence shown here is derived from an EMBL/GenBank/DDBJ whole genome shotgun (WGS) entry which is preliminary data.</text>
</comment>